<dbReference type="Gene3D" id="2.170.120.20">
    <property type="entry name" value="Ribosomal protein L25, beta domain"/>
    <property type="match status" value="1"/>
</dbReference>
<dbReference type="GO" id="GO:0006412">
    <property type="term" value="P:translation"/>
    <property type="evidence" value="ECO:0007669"/>
    <property type="project" value="UniProtKB-UniRule"/>
</dbReference>
<gene>
    <name evidence="5" type="primary">rplY</name>
    <name evidence="5" type="synonym">ctc</name>
    <name evidence="9" type="ORF">SAMN05444955_11650</name>
</gene>
<evidence type="ECO:0000256" key="3">
    <source>
        <dbReference type="ARBA" id="ARBA00022980"/>
    </source>
</evidence>
<evidence type="ECO:0000256" key="6">
    <source>
        <dbReference type="SAM" id="MobiDB-lite"/>
    </source>
</evidence>
<evidence type="ECO:0000313" key="9">
    <source>
        <dbReference type="EMBL" id="SEN64144.1"/>
    </source>
</evidence>
<keyword evidence="3 5" id="KW-0689">Ribosomal protein</keyword>
<evidence type="ECO:0000256" key="4">
    <source>
        <dbReference type="ARBA" id="ARBA00023274"/>
    </source>
</evidence>
<keyword evidence="2 5" id="KW-0694">RNA-binding</keyword>
<name>A0A1H8I722_9BACL</name>
<dbReference type="Proteomes" id="UP000199695">
    <property type="component" value="Unassembled WGS sequence"/>
</dbReference>
<keyword evidence="1 5" id="KW-0699">rRNA-binding</keyword>
<dbReference type="InterPro" id="IPR020056">
    <property type="entry name" value="Rbsml_bL25/Gln-tRNA_synth_N"/>
</dbReference>
<dbReference type="EMBL" id="FOCQ01000016">
    <property type="protein sequence ID" value="SEN64144.1"/>
    <property type="molecule type" value="Genomic_DNA"/>
</dbReference>
<dbReference type="CDD" id="cd00495">
    <property type="entry name" value="Ribosomal_L25_TL5_CTC"/>
    <property type="match status" value="1"/>
</dbReference>
<dbReference type="InterPro" id="IPR011035">
    <property type="entry name" value="Ribosomal_bL25/Gln-tRNA_synth"/>
</dbReference>
<feature type="compositionally biased region" description="Acidic residues" evidence="6">
    <location>
        <begin position="187"/>
        <end position="200"/>
    </location>
</feature>
<dbReference type="STRING" id="1173111.SAMN05444955_11650"/>
<dbReference type="PANTHER" id="PTHR33284">
    <property type="entry name" value="RIBOSOMAL PROTEIN L25/GLN-TRNA SYNTHETASE, ANTI-CODON-BINDING DOMAIN-CONTAINING PROTEIN"/>
    <property type="match status" value="1"/>
</dbReference>
<dbReference type="Gene3D" id="2.40.240.10">
    <property type="entry name" value="Ribosomal Protein L25, Chain P"/>
    <property type="match status" value="1"/>
</dbReference>
<dbReference type="GO" id="GO:0022625">
    <property type="term" value="C:cytosolic large ribosomal subunit"/>
    <property type="evidence" value="ECO:0007669"/>
    <property type="project" value="TreeGrafter"/>
</dbReference>
<evidence type="ECO:0000256" key="1">
    <source>
        <dbReference type="ARBA" id="ARBA00022730"/>
    </source>
</evidence>
<dbReference type="NCBIfam" id="TIGR00731">
    <property type="entry name" value="bL25_bact_ctc"/>
    <property type="match status" value="1"/>
</dbReference>
<dbReference type="RefSeq" id="WP_089971795.1">
    <property type="nucleotide sequence ID" value="NZ_FOCQ01000016.1"/>
</dbReference>
<dbReference type="InterPro" id="IPR029751">
    <property type="entry name" value="Ribosomal_L25_dom"/>
</dbReference>
<accession>A0A1H8I722</accession>
<dbReference type="NCBIfam" id="NF004133">
    <property type="entry name" value="PRK05618.2-4"/>
    <property type="match status" value="1"/>
</dbReference>
<evidence type="ECO:0000313" key="10">
    <source>
        <dbReference type="Proteomes" id="UP000199695"/>
    </source>
</evidence>
<dbReference type="InterPro" id="IPR037121">
    <property type="entry name" value="Ribosomal_bL25_C"/>
</dbReference>
<dbReference type="GO" id="GO:0003735">
    <property type="term" value="F:structural constituent of ribosome"/>
    <property type="evidence" value="ECO:0007669"/>
    <property type="project" value="InterPro"/>
</dbReference>
<dbReference type="InterPro" id="IPR001021">
    <property type="entry name" value="Ribosomal_bL25_long"/>
</dbReference>
<comment type="subunit">
    <text evidence="5">Part of the 50S ribosomal subunit; part of the 5S rRNA/L5/L18/L25 subcomplex. Contacts the 5S rRNA. Binds to the 5S rRNA independently of L5 and L18.</text>
</comment>
<feature type="region of interest" description="Disordered" evidence="6">
    <location>
        <begin position="178"/>
        <end position="200"/>
    </location>
</feature>
<dbReference type="OrthoDB" id="9790002at2"/>
<evidence type="ECO:0000259" key="7">
    <source>
        <dbReference type="Pfam" id="PF01386"/>
    </source>
</evidence>
<dbReference type="AlphaFoldDB" id="A0A1H8I722"/>
<dbReference type="HAMAP" id="MF_01334">
    <property type="entry name" value="Ribosomal_bL25_CTC"/>
    <property type="match status" value="1"/>
</dbReference>
<reference evidence="9 10" key="1">
    <citation type="submission" date="2016-10" db="EMBL/GenBank/DDBJ databases">
        <authorList>
            <person name="de Groot N.N."/>
        </authorList>
    </citation>
    <scope>NUCLEOTIDE SEQUENCE [LARGE SCALE GENOMIC DNA]</scope>
    <source>
        <strain evidence="9 10">DSM 46701</strain>
    </source>
</reference>
<comment type="similarity">
    <text evidence="5">Belongs to the bacterial ribosomal protein bL25 family. CTC subfamily.</text>
</comment>
<dbReference type="SUPFAM" id="SSF50715">
    <property type="entry name" value="Ribosomal protein L25-like"/>
    <property type="match status" value="1"/>
</dbReference>
<dbReference type="InterPro" id="IPR020930">
    <property type="entry name" value="Ribosomal_uL5_bac-type"/>
</dbReference>
<dbReference type="GO" id="GO:0008097">
    <property type="term" value="F:5S rRNA binding"/>
    <property type="evidence" value="ECO:0007669"/>
    <property type="project" value="InterPro"/>
</dbReference>
<dbReference type="Pfam" id="PF01386">
    <property type="entry name" value="Ribosomal_L25p"/>
    <property type="match status" value="1"/>
</dbReference>
<feature type="domain" description="Large ribosomal subunit protein bL25 beta" evidence="8">
    <location>
        <begin position="98"/>
        <end position="180"/>
    </location>
</feature>
<dbReference type="PANTHER" id="PTHR33284:SF1">
    <property type="entry name" value="RIBOSOMAL PROTEIN L25_GLN-TRNA SYNTHETASE, ANTI-CODON-BINDING DOMAIN-CONTAINING PROTEIN"/>
    <property type="match status" value="1"/>
</dbReference>
<dbReference type="InterPro" id="IPR020057">
    <property type="entry name" value="Ribosomal_bL25_b-dom"/>
</dbReference>
<keyword evidence="10" id="KW-1185">Reference proteome</keyword>
<organism evidence="9 10">
    <name type="scientific">Lihuaxuella thermophila</name>
    <dbReference type="NCBI Taxonomy" id="1173111"/>
    <lineage>
        <taxon>Bacteria</taxon>
        <taxon>Bacillati</taxon>
        <taxon>Bacillota</taxon>
        <taxon>Bacilli</taxon>
        <taxon>Bacillales</taxon>
        <taxon>Thermoactinomycetaceae</taxon>
        <taxon>Lihuaxuella</taxon>
    </lineage>
</organism>
<evidence type="ECO:0000259" key="8">
    <source>
        <dbReference type="Pfam" id="PF14693"/>
    </source>
</evidence>
<feature type="domain" description="Large ribosomal subunit protein bL25 L25" evidence="7">
    <location>
        <begin position="5"/>
        <end position="89"/>
    </location>
</feature>
<dbReference type="Pfam" id="PF14693">
    <property type="entry name" value="Ribosomal_TL5_C"/>
    <property type="match status" value="1"/>
</dbReference>
<protein>
    <recommendedName>
        <fullName evidence="5">Large ribosomal subunit protein bL25</fullName>
    </recommendedName>
    <alternativeName>
        <fullName evidence="5">General stress protein CTC</fullName>
    </alternativeName>
</protein>
<evidence type="ECO:0000256" key="2">
    <source>
        <dbReference type="ARBA" id="ARBA00022884"/>
    </source>
</evidence>
<comment type="function">
    <text evidence="5">This is one of the proteins that binds to the 5S RNA in the ribosome where it forms part of the central protuberance.</text>
</comment>
<evidence type="ECO:0000256" key="5">
    <source>
        <dbReference type="HAMAP-Rule" id="MF_01334"/>
    </source>
</evidence>
<sequence>MVASISAEKREQKNRAALNRLRKEGRVPAVIYGNGTEALEIHLDGKEFRKHTGEGPGVMDIKVDDQVHHVMIREVQRDPVKANILHIDFLKVERNKPVETEVPVHLVGEANGVKAGGVLQQTARSALIRCLPDQIPAELTLDISQLEIGDSVTLGNIALPAGVELLSDGDTVVASVIPPQAAKEGGEPAEAEAADEEKEE</sequence>
<proteinExistence type="inferred from homology"/>
<keyword evidence="4 5" id="KW-0687">Ribonucleoprotein</keyword>